<reference evidence="1 2" key="1">
    <citation type="submission" date="2018-05" db="EMBL/GenBank/DDBJ databases">
        <title>Antimicrobial susceptibility testing and genomic analysis of Arcobacter skirrowii strains and one Arcobacter butzleri isolated from German poultry farms.</title>
        <authorList>
            <person name="Haenel I."/>
            <person name="Hotzel H."/>
            <person name="Tomaso H."/>
            <person name="Busch A."/>
        </authorList>
    </citation>
    <scope>NUCLEOTIDE SEQUENCE [LARGE SCALE GENOMIC DNA]</scope>
    <source>
        <strain evidence="2">v</strain>
    </source>
</reference>
<name>A0A2U2BZB9_9BACT</name>
<gene>
    <name evidence="1" type="ORF">DF188_07820</name>
</gene>
<evidence type="ECO:0000313" key="2">
    <source>
        <dbReference type="Proteomes" id="UP000245014"/>
    </source>
</evidence>
<organism evidence="1 2">
    <name type="scientific">Aliarcobacter skirrowii</name>
    <dbReference type="NCBI Taxonomy" id="28200"/>
    <lineage>
        <taxon>Bacteria</taxon>
        <taxon>Pseudomonadati</taxon>
        <taxon>Campylobacterota</taxon>
        <taxon>Epsilonproteobacteria</taxon>
        <taxon>Campylobacterales</taxon>
        <taxon>Arcobacteraceae</taxon>
        <taxon>Aliarcobacter</taxon>
    </lineage>
</organism>
<dbReference type="RefSeq" id="WP_109158622.1">
    <property type="nucleotide sequence ID" value="NZ_QEYI01000007.1"/>
</dbReference>
<comment type="caution">
    <text evidence="1">The sequence shown here is derived from an EMBL/GenBank/DDBJ whole genome shotgun (WGS) entry which is preliminary data.</text>
</comment>
<dbReference type="AlphaFoldDB" id="A0A2U2BZB9"/>
<proteinExistence type="predicted"/>
<protein>
    <recommendedName>
        <fullName evidence="3">Helix-turn-helix domain-containing protein</fullName>
    </recommendedName>
</protein>
<dbReference type="Proteomes" id="UP000245014">
    <property type="component" value="Unassembled WGS sequence"/>
</dbReference>
<accession>A0A2U2BZB9</accession>
<evidence type="ECO:0008006" key="3">
    <source>
        <dbReference type="Google" id="ProtNLM"/>
    </source>
</evidence>
<dbReference type="EMBL" id="QEYI01000007">
    <property type="protein sequence ID" value="PWE20368.1"/>
    <property type="molecule type" value="Genomic_DNA"/>
</dbReference>
<sequence length="183" mass="21688">MNENFNYIKKKTKFTQISNICLYDDRLSLDSRGLMCILLSYPNNWKFYNKNVAKISNIGIDKLNKLYRQLEQFGYLKRTKKRDELGKFRGFEFEICDERTLNVEISLESTALKTPLWQKSVTVKSSSTNTNITNTNNIVDVSDDYKERMYELNQKLLQKQLNKDIKIHKLENLAISRRNRIDI</sequence>
<evidence type="ECO:0000313" key="1">
    <source>
        <dbReference type="EMBL" id="PWE20368.1"/>
    </source>
</evidence>